<sequence>MNAGSTSQWENRFAVPGGLASGAKVLDLAMEARPRRPARGIKRLRRIVHRQFLPVQYQAMKNFAIIVAVFLLSSVLLVEGQRLADKIFPGGKLPPGQRRPPSGGSGRRCGNQVCPPGRRCVTRPLRCLRPPCASQSRCL</sequence>
<feature type="region of interest" description="Disordered" evidence="1">
    <location>
        <begin position="88"/>
        <end position="110"/>
    </location>
</feature>
<keyword evidence="2" id="KW-1133">Transmembrane helix</keyword>
<protein>
    <submittedName>
        <fullName evidence="3">Uncharacterized protein</fullName>
    </submittedName>
</protein>
<organism evidence="3 4">
    <name type="scientific">Amblyomma americanum</name>
    <name type="common">Lone star tick</name>
    <dbReference type="NCBI Taxonomy" id="6943"/>
    <lineage>
        <taxon>Eukaryota</taxon>
        <taxon>Metazoa</taxon>
        <taxon>Ecdysozoa</taxon>
        <taxon>Arthropoda</taxon>
        <taxon>Chelicerata</taxon>
        <taxon>Arachnida</taxon>
        <taxon>Acari</taxon>
        <taxon>Parasitiformes</taxon>
        <taxon>Ixodida</taxon>
        <taxon>Ixodoidea</taxon>
        <taxon>Ixodidae</taxon>
        <taxon>Amblyomminae</taxon>
        <taxon>Amblyomma</taxon>
    </lineage>
</organism>
<keyword evidence="2" id="KW-0472">Membrane</keyword>
<dbReference type="AlphaFoldDB" id="A0AAQ4EK30"/>
<evidence type="ECO:0000313" key="4">
    <source>
        <dbReference type="Proteomes" id="UP001321473"/>
    </source>
</evidence>
<feature type="transmembrane region" description="Helical" evidence="2">
    <location>
        <begin position="59"/>
        <end position="78"/>
    </location>
</feature>
<reference evidence="3 4" key="1">
    <citation type="journal article" date="2023" name="Arcadia Sci">
        <title>De novo assembly of a long-read Amblyomma americanum tick genome.</title>
        <authorList>
            <person name="Chou S."/>
            <person name="Poskanzer K.E."/>
            <person name="Rollins M."/>
            <person name="Thuy-Boun P.S."/>
        </authorList>
    </citation>
    <scope>NUCLEOTIDE SEQUENCE [LARGE SCALE GENOMIC DNA]</scope>
    <source>
        <strain evidence="3">F_SG_1</strain>
        <tissue evidence="3">Salivary glands</tissue>
    </source>
</reference>
<dbReference type="EMBL" id="JARKHS020014461">
    <property type="protein sequence ID" value="KAK8775155.1"/>
    <property type="molecule type" value="Genomic_DNA"/>
</dbReference>
<evidence type="ECO:0000256" key="1">
    <source>
        <dbReference type="SAM" id="MobiDB-lite"/>
    </source>
</evidence>
<name>A0AAQ4EK30_AMBAM</name>
<proteinExistence type="predicted"/>
<keyword evidence="4" id="KW-1185">Reference proteome</keyword>
<dbReference type="Proteomes" id="UP001321473">
    <property type="component" value="Unassembled WGS sequence"/>
</dbReference>
<evidence type="ECO:0000313" key="3">
    <source>
        <dbReference type="EMBL" id="KAK8775155.1"/>
    </source>
</evidence>
<gene>
    <name evidence="3" type="ORF">V5799_031497</name>
</gene>
<keyword evidence="2" id="KW-0812">Transmembrane</keyword>
<comment type="caution">
    <text evidence="3">The sequence shown here is derived from an EMBL/GenBank/DDBJ whole genome shotgun (WGS) entry which is preliminary data.</text>
</comment>
<accession>A0AAQ4EK30</accession>
<evidence type="ECO:0000256" key="2">
    <source>
        <dbReference type="SAM" id="Phobius"/>
    </source>
</evidence>